<name>A0A8S0XKN5_9GAMM</name>
<evidence type="ECO:0000256" key="4">
    <source>
        <dbReference type="ARBA" id="ARBA00022519"/>
    </source>
</evidence>
<evidence type="ECO:0000259" key="9">
    <source>
        <dbReference type="Pfam" id="PF00482"/>
    </source>
</evidence>
<dbReference type="Proteomes" id="UP000494216">
    <property type="component" value="Unassembled WGS sequence"/>
</dbReference>
<proteinExistence type="inferred from homology"/>
<comment type="subcellular location">
    <subcellularLocation>
        <location evidence="1">Cell inner membrane</location>
        <topology evidence="1">Multi-pass membrane protein</topology>
    </subcellularLocation>
</comment>
<evidence type="ECO:0000256" key="2">
    <source>
        <dbReference type="ARBA" id="ARBA00005745"/>
    </source>
</evidence>
<dbReference type="Pfam" id="PF00482">
    <property type="entry name" value="T2SSF"/>
    <property type="match status" value="2"/>
</dbReference>
<evidence type="ECO:0000256" key="7">
    <source>
        <dbReference type="ARBA" id="ARBA00023136"/>
    </source>
</evidence>
<feature type="domain" description="Type II secretion system protein GspF" evidence="9">
    <location>
        <begin position="282"/>
        <end position="402"/>
    </location>
</feature>
<dbReference type="GO" id="GO:0015628">
    <property type="term" value="P:protein secretion by the type II secretion system"/>
    <property type="evidence" value="ECO:0007669"/>
    <property type="project" value="TreeGrafter"/>
</dbReference>
<feature type="domain" description="Type II secretion system protein GspF" evidence="9">
    <location>
        <begin position="70"/>
        <end position="201"/>
    </location>
</feature>
<keyword evidence="3" id="KW-1003">Cell membrane</keyword>
<dbReference type="InterPro" id="IPR003004">
    <property type="entry name" value="GspF/PilC"/>
</dbReference>
<evidence type="ECO:0000256" key="3">
    <source>
        <dbReference type="ARBA" id="ARBA00022475"/>
    </source>
</evidence>
<feature type="transmembrane region" description="Helical" evidence="8">
    <location>
        <begin position="231"/>
        <end position="248"/>
    </location>
</feature>
<feature type="transmembrane region" description="Helical" evidence="8">
    <location>
        <begin position="378"/>
        <end position="405"/>
    </location>
</feature>
<keyword evidence="11" id="KW-1185">Reference proteome</keyword>
<gene>
    <name evidence="10" type="ORF">METHB2_60064</name>
</gene>
<organism evidence="10 11">
    <name type="scientific">Candidatus Methylobacter favarea</name>
    <dbReference type="NCBI Taxonomy" id="2707345"/>
    <lineage>
        <taxon>Bacteria</taxon>
        <taxon>Pseudomonadati</taxon>
        <taxon>Pseudomonadota</taxon>
        <taxon>Gammaproteobacteria</taxon>
        <taxon>Methylococcales</taxon>
        <taxon>Methylococcaceae</taxon>
        <taxon>Methylobacter</taxon>
    </lineage>
</organism>
<keyword evidence="4" id="KW-0997">Cell inner membrane</keyword>
<dbReference type="PANTHER" id="PTHR30012:SF0">
    <property type="entry name" value="TYPE II SECRETION SYSTEM PROTEIN F-RELATED"/>
    <property type="match status" value="1"/>
</dbReference>
<keyword evidence="5 8" id="KW-0812">Transmembrane</keyword>
<evidence type="ECO:0000313" key="10">
    <source>
        <dbReference type="EMBL" id="CAA9892172.1"/>
    </source>
</evidence>
<protein>
    <submittedName>
        <fullName evidence="10">Type II secretion system F domain protein</fullName>
    </submittedName>
</protein>
<dbReference type="FunFam" id="1.20.81.30:FF:000001">
    <property type="entry name" value="Type II secretion system protein F"/>
    <property type="match status" value="2"/>
</dbReference>
<feature type="transmembrane region" description="Helical" evidence="8">
    <location>
        <begin position="177"/>
        <end position="200"/>
    </location>
</feature>
<sequence>MPLYTYKVVNSLGETEEGMREAVDEKLLIASLQSEGYMPIRIAPAGAKAFLGLRPGANKSKLSPKDLTLFTSELAVLLESGLPLDRSLMVLMDLAEDKEGLSRLISRVLEKVKGGSSLADALERRKTGSRKRSGIFSKFYLNMIRAGEAGGSLGEVLTRLAEYLERSQELKDTVSTALIYPAILLVMSIASLFIMLTFVVPQFTEMFESAGKALPLPTQIVVGVAEWLQSYWWILIGTIILVASYMNLQLTDPVKRKIWDSRFLKLPLFGNILLNKETANISRTLGTLLGNGVSILVALVIVRETVDNQILAAAIEDTEEQLKQGKHMSDALLEKGLFPKMAMQMIKMGEETGRLEEMLLRVAAIYDKQLRVSIQRMLAFLEPALIISLGLMIGGIIVSILLAILSVNDLAF</sequence>
<dbReference type="InterPro" id="IPR018076">
    <property type="entry name" value="T2SS_GspF_dom"/>
</dbReference>
<evidence type="ECO:0000256" key="5">
    <source>
        <dbReference type="ARBA" id="ARBA00022692"/>
    </source>
</evidence>
<dbReference type="GO" id="GO:0005886">
    <property type="term" value="C:plasma membrane"/>
    <property type="evidence" value="ECO:0007669"/>
    <property type="project" value="UniProtKB-SubCell"/>
</dbReference>
<evidence type="ECO:0000313" key="11">
    <source>
        <dbReference type="Proteomes" id="UP000494216"/>
    </source>
</evidence>
<dbReference type="EMBL" id="CADCXN010000091">
    <property type="protein sequence ID" value="CAA9892172.1"/>
    <property type="molecule type" value="Genomic_DNA"/>
</dbReference>
<comment type="similarity">
    <text evidence="2">Belongs to the GSP F family.</text>
</comment>
<dbReference type="AlphaFoldDB" id="A0A8S0XKN5"/>
<dbReference type="RefSeq" id="WP_174626959.1">
    <property type="nucleotide sequence ID" value="NZ_CADCXN010000091.1"/>
</dbReference>
<accession>A0A8S0XKN5</accession>
<dbReference type="InterPro" id="IPR042094">
    <property type="entry name" value="T2SS_GspF_sf"/>
</dbReference>
<reference evidence="10 11" key="1">
    <citation type="submission" date="2020-02" db="EMBL/GenBank/DDBJ databases">
        <authorList>
            <person name="Hogendoorn C."/>
        </authorList>
    </citation>
    <scope>NUCLEOTIDE SEQUENCE [LARGE SCALE GENOMIC DNA]</scope>
    <source>
        <strain evidence="10">METHB21</strain>
    </source>
</reference>
<keyword evidence="7 8" id="KW-0472">Membrane</keyword>
<dbReference type="PRINTS" id="PR00812">
    <property type="entry name" value="BCTERIALGSPF"/>
</dbReference>
<comment type="caution">
    <text evidence="10">The sequence shown here is derived from an EMBL/GenBank/DDBJ whole genome shotgun (WGS) entry which is preliminary data.</text>
</comment>
<evidence type="ECO:0000256" key="6">
    <source>
        <dbReference type="ARBA" id="ARBA00022989"/>
    </source>
</evidence>
<evidence type="ECO:0000256" key="1">
    <source>
        <dbReference type="ARBA" id="ARBA00004429"/>
    </source>
</evidence>
<keyword evidence="6 8" id="KW-1133">Transmembrane helix</keyword>
<evidence type="ECO:0000256" key="8">
    <source>
        <dbReference type="SAM" id="Phobius"/>
    </source>
</evidence>
<dbReference type="Gene3D" id="1.20.81.30">
    <property type="entry name" value="Type II secretion system (T2SS), domain F"/>
    <property type="match status" value="2"/>
</dbReference>
<dbReference type="PANTHER" id="PTHR30012">
    <property type="entry name" value="GENERAL SECRETION PATHWAY PROTEIN"/>
    <property type="match status" value="1"/>
</dbReference>